<comment type="similarity">
    <text evidence="1">Belongs to the FlgD family.</text>
</comment>
<dbReference type="EMBL" id="JAEQNB010000007">
    <property type="protein sequence ID" value="MBL0388915.1"/>
    <property type="molecule type" value="Genomic_DNA"/>
</dbReference>
<dbReference type="InterPro" id="IPR005648">
    <property type="entry name" value="FlgD"/>
</dbReference>
<evidence type="ECO:0008006" key="6">
    <source>
        <dbReference type="Google" id="ProtNLM"/>
    </source>
</evidence>
<protein>
    <recommendedName>
        <fullName evidence="6">Flagellar hook capping protein</fullName>
    </recommendedName>
</protein>
<reference evidence="4 5" key="1">
    <citation type="submission" date="2021-01" db="EMBL/GenBank/DDBJ databases">
        <title>Tumebacillus sp. strain ITR2 16S ribosomal RNA gene Genome sequencing and assembly.</title>
        <authorList>
            <person name="Kang M."/>
        </authorList>
    </citation>
    <scope>NUCLEOTIDE SEQUENCE [LARGE SCALE GENOMIC DNA]</scope>
    <source>
        <strain evidence="4 5">ITR2</strain>
    </source>
</reference>
<evidence type="ECO:0000313" key="4">
    <source>
        <dbReference type="EMBL" id="MBL0388915.1"/>
    </source>
</evidence>
<keyword evidence="5" id="KW-1185">Reference proteome</keyword>
<sequence>MATNNVTFDPSSYTRPSGATTPAKKELDRDAFLKILITQLQYQDPSAPMQDKEFIAQMAQFSSLEQTSKVYQVNSLALGTQMIGNVAGYQLPDGTMKEGEVTSAQTVDGVVKVKIGEDMIDLSQIVEVKKK</sequence>
<feature type="region of interest" description="Disordered" evidence="3">
    <location>
        <begin position="1"/>
        <end position="24"/>
    </location>
</feature>
<gene>
    <name evidence="4" type="ORF">JJB07_20165</name>
</gene>
<evidence type="ECO:0000313" key="5">
    <source>
        <dbReference type="Proteomes" id="UP000602284"/>
    </source>
</evidence>
<feature type="compositionally biased region" description="Polar residues" evidence="3">
    <location>
        <begin position="1"/>
        <end position="20"/>
    </location>
</feature>
<name>A0ABS1JF45_9BACL</name>
<dbReference type="Proteomes" id="UP000602284">
    <property type="component" value="Unassembled WGS sequence"/>
</dbReference>
<organism evidence="4 5">
    <name type="scientific">Tumebacillus amylolyticus</name>
    <dbReference type="NCBI Taxonomy" id="2801339"/>
    <lineage>
        <taxon>Bacteria</taxon>
        <taxon>Bacillati</taxon>
        <taxon>Bacillota</taxon>
        <taxon>Bacilli</taxon>
        <taxon>Bacillales</taxon>
        <taxon>Alicyclobacillaceae</taxon>
        <taxon>Tumebacillus</taxon>
    </lineage>
</organism>
<comment type="caution">
    <text evidence="4">The sequence shown here is derived from an EMBL/GenBank/DDBJ whole genome shotgun (WGS) entry which is preliminary data.</text>
</comment>
<evidence type="ECO:0000256" key="3">
    <source>
        <dbReference type="SAM" id="MobiDB-lite"/>
    </source>
</evidence>
<evidence type="ECO:0000256" key="1">
    <source>
        <dbReference type="ARBA" id="ARBA00010577"/>
    </source>
</evidence>
<dbReference type="Pfam" id="PF03963">
    <property type="entry name" value="FlgD"/>
    <property type="match status" value="1"/>
</dbReference>
<accession>A0ABS1JF45</accession>
<keyword evidence="2" id="KW-1005">Bacterial flagellum biogenesis</keyword>
<evidence type="ECO:0000256" key="2">
    <source>
        <dbReference type="ARBA" id="ARBA00022795"/>
    </source>
</evidence>
<dbReference type="RefSeq" id="WP_201637912.1">
    <property type="nucleotide sequence ID" value="NZ_JAEQNB010000007.1"/>
</dbReference>
<proteinExistence type="inferred from homology"/>